<evidence type="ECO:0000313" key="3">
    <source>
        <dbReference type="Proteomes" id="UP000886523"/>
    </source>
</evidence>
<protein>
    <submittedName>
        <fullName evidence="2">Uncharacterized protein</fullName>
    </submittedName>
</protein>
<feature type="region of interest" description="Disordered" evidence="1">
    <location>
        <begin position="132"/>
        <end position="165"/>
    </location>
</feature>
<feature type="compositionally biased region" description="Basic and acidic residues" evidence="1">
    <location>
        <begin position="142"/>
        <end position="165"/>
    </location>
</feature>
<dbReference type="Proteomes" id="UP000886523">
    <property type="component" value="Unassembled WGS sequence"/>
</dbReference>
<keyword evidence="3" id="KW-1185">Reference proteome</keyword>
<proteinExistence type="predicted"/>
<organism evidence="2 3">
    <name type="scientific">Hydnum rufescens UP504</name>
    <dbReference type="NCBI Taxonomy" id="1448309"/>
    <lineage>
        <taxon>Eukaryota</taxon>
        <taxon>Fungi</taxon>
        <taxon>Dikarya</taxon>
        <taxon>Basidiomycota</taxon>
        <taxon>Agaricomycotina</taxon>
        <taxon>Agaricomycetes</taxon>
        <taxon>Cantharellales</taxon>
        <taxon>Hydnaceae</taxon>
        <taxon>Hydnum</taxon>
    </lineage>
</organism>
<evidence type="ECO:0000256" key="1">
    <source>
        <dbReference type="SAM" id="MobiDB-lite"/>
    </source>
</evidence>
<comment type="caution">
    <text evidence="2">The sequence shown here is derived from an EMBL/GenBank/DDBJ whole genome shotgun (WGS) entry which is preliminary data.</text>
</comment>
<accession>A0A9P6B492</accession>
<name>A0A9P6B492_9AGAM</name>
<dbReference type="EMBL" id="MU128932">
    <property type="protein sequence ID" value="KAF9517429.1"/>
    <property type="molecule type" value="Genomic_DNA"/>
</dbReference>
<gene>
    <name evidence="2" type="ORF">BS47DRAFT_1339850</name>
</gene>
<sequence>MVAIAASSIEVGGISSELELPDVDDGAACLLILMAGFPGDEVQIAFDARNRYPVTPASGGGGGVVRKLDVIDAVFVCVRLAGARNGLHLHTISPELEGRAVPVGGKRVILDPYMHLDAIAHPGGEVTAPFNKIDGLGGDNEGGGRTEEHAADSDREEAARRPHCL</sequence>
<reference evidence="2" key="1">
    <citation type="journal article" date="2020" name="Nat. Commun.">
        <title>Large-scale genome sequencing of mycorrhizal fungi provides insights into the early evolution of symbiotic traits.</title>
        <authorList>
            <person name="Miyauchi S."/>
            <person name="Kiss E."/>
            <person name="Kuo A."/>
            <person name="Drula E."/>
            <person name="Kohler A."/>
            <person name="Sanchez-Garcia M."/>
            <person name="Morin E."/>
            <person name="Andreopoulos B."/>
            <person name="Barry K.W."/>
            <person name="Bonito G."/>
            <person name="Buee M."/>
            <person name="Carver A."/>
            <person name="Chen C."/>
            <person name="Cichocki N."/>
            <person name="Clum A."/>
            <person name="Culley D."/>
            <person name="Crous P.W."/>
            <person name="Fauchery L."/>
            <person name="Girlanda M."/>
            <person name="Hayes R.D."/>
            <person name="Keri Z."/>
            <person name="LaButti K."/>
            <person name="Lipzen A."/>
            <person name="Lombard V."/>
            <person name="Magnuson J."/>
            <person name="Maillard F."/>
            <person name="Murat C."/>
            <person name="Nolan M."/>
            <person name="Ohm R.A."/>
            <person name="Pangilinan J."/>
            <person name="Pereira M.F."/>
            <person name="Perotto S."/>
            <person name="Peter M."/>
            <person name="Pfister S."/>
            <person name="Riley R."/>
            <person name="Sitrit Y."/>
            <person name="Stielow J.B."/>
            <person name="Szollosi G."/>
            <person name="Zifcakova L."/>
            <person name="Stursova M."/>
            <person name="Spatafora J.W."/>
            <person name="Tedersoo L."/>
            <person name="Vaario L.M."/>
            <person name="Yamada A."/>
            <person name="Yan M."/>
            <person name="Wang P."/>
            <person name="Xu J."/>
            <person name="Bruns T."/>
            <person name="Baldrian P."/>
            <person name="Vilgalys R."/>
            <person name="Dunand C."/>
            <person name="Henrissat B."/>
            <person name="Grigoriev I.V."/>
            <person name="Hibbett D."/>
            <person name="Nagy L.G."/>
            <person name="Martin F.M."/>
        </authorList>
    </citation>
    <scope>NUCLEOTIDE SEQUENCE</scope>
    <source>
        <strain evidence="2">UP504</strain>
    </source>
</reference>
<evidence type="ECO:0000313" key="2">
    <source>
        <dbReference type="EMBL" id="KAF9517429.1"/>
    </source>
</evidence>
<dbReference type="AlphaFoldDB" id="A0A9P6B492"/>